<comment type="caution">
    <text evidence="7">The sequence shown here is derived from an EMBL/GenBank/DDBJ whole genome shotgun (WGS) entry which is preliminary data.</text>
</comment>
<evidence type="ECO:0000313" key="7">
    <source>
        <dbReference type="EMBL" id="MET3600808.1"/>
    </source>
</evidence>
<keyword evidence="3 5" id="KW-0238">DNA-binding</keyword>
<evidence type="ECO:0000256" key="3">
    <source>
        <dbReference type="ARBA" id="ARBA00023125"/>
    </source>
</evidence>
<feature type="DNA-binding region" description="H-T-H motif" evidence="5">
    <location>
        <begin position="29"/>
        <end position="48"/>
    </location>
</feature>
<protein>
    <submittedName>
        <fullName evidence="7">AcrR family transcriptional regulator</fullName>
    </submittedName>
</protein>
<evidence type="ECO:0000313" key="8">
    <source>
        <dbReference type="Proteomes" id="UP001549164"/>
    </source>
</evidence>
<dbReference type="Pfam" id="PF13977">
    <property type="entry name" value="TetR_C_6"/>
    <property type="match status" value="1"/>
</dbReference>
<evidence type="ECO:0000256" key="4">
    <source>
        <dbReference type="ARBA" id="ARBA00023163"/>
    </source>
</evidence>
<dbReference type="InterPro" id="IPR036271">
    <property type="entry name" value="Tet_transcr_reg_TetR-rel_C_sf"/>
</dbReference>
<dbReference type="InterPro" id="IPR039538">
    <property type="entry name" value="BetI_C"/>
</dbReference>
<organism evidence="7 8">
    <name type="scientific">Martelella mangrovi</name>
    <dbReference type="NCBI Taxonomy" id="1397477"/>
    <lineage>
        <taxon>Bacteria</taxon>
        <taxon>Pseudomonadati</taxon>
        <taxon>Pseudomonadota</taxon>
        <taxon>Alphaproteobacteria</taxon>
        <taxon>Hyphomicrobiales</taxon>
        <taxon>Aurantimonadaceae</taxon>
        <taxon>Martelella</taxon>
    </lineage>
</organism>
<evidence type="ECO:0000259" key="6">
    <source>
        <dbReference type="PROSITE" id="PS50977"/>
    </source>
</evidence>
<dbReference type="PANTHER" id="PTHR30055">
    <property type="entry name" value="HTH-TYPE TRANSCRIPTIONAL REGULATOR RUTR"/>
    <property type="match status" value="1"/>
</dbReference>
<feature type="domain" description="HTH tetR-type" evidence="6">
    <location>
        <begin position="6"/>
        <end position="66"/>
    </location>
</feature>
<dbReference type="Proteomes" id="UP001549164">
    <property type="component" value="Unassembled WGS sequence"/>
</dbReference>
<reference evidence="7 8" key="1">
    <citation type="submission" date="2024-06" db="EMBL/GenBank/DDBJ databases">
        <title>Genomic Encyclopedia of Type Strains, Phase IV (KMG-IV): sequencing the most valuable type-strain genomes for metagenomic binning, comparative biology and taxonomic classification.</title>
        <authorList>
            <person name="Goeker M."/>
        </authorList>
    </citation>
    <scope>NUCLEOTIDE SEQUENCE [LARGE SCALE GENOMIC DNA]</scope>
    <source>
        <strain evidence="7 8">DSM 28102</strain>
    </source>
</reference>
<dbReference type="PANTHER" id="PTHR30055:SF234">
    <property type="entry name" value="HTH-TYPE TRANSCRIPTIONAL REGULATOR BETI"/>
    <property type="match status" value="1"/>
</dbReference>
<dbReference type="RefSeq" id="WP_354434686.1">
    <property type="nucleotide sequence ID" value="NZ_JBEPLY010000009.1"/>
</dbReference>
<dbReference type="Gene3D" id="1.10.357.10">
    <property type="entry name" value="Tetracycline Repressor, domain 2"/>
    <property type="match status" value="1"/>
</dbReference>
<proteinExistence type="predicted"/>
<accession>A0ABV2ID26</accession>
<keyword evidence="4" id="KW-0804">Transcription</keyword>
<evidence type="ECO:0000256" key="2">
    <source>
        <dbReference type="ARBA" id="ARBA00023015"/>
    </source>
</evidence>
<name>A0ABV2ID26_9HYPH</name>
<dbReference type="SUPFAM" id="SSF46689">
    <property type="entry name" value="Homeodomain-like"/>
    <property type="match status" value="1"/>
</dbReference>
<sequence length="196" mass="21614">MSKKGERRRAEVIAAAVEIFARDGFNGASFASVAEAVDLTLPGLLHYFPNKVDLLLEVLEWRDDNSGIPANSAAIGWRDMLEQLQCLNRKNAGMPGVVRVFSILNAEALTENHPASDWFDERFSHIRDIMAGSFARGIAAGEITTGVDPEMIANEVIAFMDGLQVAWLRSPDKVDMVKSFDSYVARLIRSIETGKD</sequence>
<dbReference type="InterPro" id="IPR009057">
    <property type="entry name" value="Homeodomain-like_sf"/>
</dbReference>
<keyword evidence="2" id="KW-0805">Transcription regulation</keyword>
<keyword evidence="8" id="KW-1185">Reference proteome</keyword>
<dbReference type="EMBL" id="JBEPLY010000009">
    <property type="protein sequence ID" value="MET3600808.1"/>
    <property type="molecule type" value="Genomic_DNA"/>
</dbReference>
<dbReference type="Pfam" id="PF00440">
    <property type="entry name" value="TetR_N"/>
    <property type="match status" value="1"/>
</dbReference>
<dbReference type="PRINTS" id="PR00455">
    <property type="entry name" value="HTHTETR"/>
</dbReference>
<evidence type="ECO:0000256" key="1">
    <source>
        <dbReference type="ARBA" id="ARBA00022491"/>
    </source>
</evidence>
<dbReference type="PROSITE" id="PS50977">
    <property type="entry name" value="HTH_TETR_2"/>
    <property type="match status" value="1"/>
</dbReference>
<evidence type="ECO:0000256" key="5">
    <source>
        <dbReference type="PROSITE-ProRule" id="PRU00335"/>
    </source>
</evidence>
<dbReference type="InterPro" id="IPR050109">
    <property type="entry name" value="HTH-type_TetR-like_transc_reg"/>
</dbReference>
<dbReference type="SUPFAM" id="SSF48498">
    <property type="entry name" value="Tetracyclin repressor-like, C-terminal domain"/>
    <property type="match status" value="1"/>
</dbReference>
<keyword evidence="1" id="KW-0678">Repressor</keyword>
<gene>
    <name evidence="7" type="ORF">ABID12_002759</name>
</gene>
<dbReference type="InterPro" id="IPR001647">
    <property type="entry name" value="HTH_TetR"/>
</dbReference>